<evidence type="ECO:0008006" key="3">
    <source>
        <dbReference type="Google" id="ProtNLM"/>
    </source>
</evidence>
<dbReference type="InterPro" id="IPR050218">
    <property type="entry name" value="LptD"/>
</dbReference>
<dbReference type="GO" id="GO:0009279">
    <property type="term" value="C:cell outer membrane"/>
    <property type="evidence" value="ECO:0007669"/>
    <property type="project" value="TreeGrafter"/>
</dbReference>
<dbReference type="PANTHER" id="PTHR30189:SF1">
    <property type="entry name" value="LPS-ASSEMBLY PROTEIN LPTD"/>
    <property type="match status" value="1"/>
</dbReference>
<sequence>MGARYKYGRDEPIYLQSDGTYFRDKLSQIDLAAQWPIKQNLYGVARFNYALNVRRPLDILAGLEYKSSCGCWSATAVAQRYVTGWNIERNKPDYKNAAFLTLQLKNLSNIGSKTEDTLRPAIPGYIKTNEVVK</sequence>
<accession>D4DV82</accession>
<dbReference type="PANTHER" id="PTHR30189">
    <property type="entry name" value="LPS-ASSEMBLY PROTEIN"/>
    <property type="match status" value="1"/>
</dbReference>
<evidence type="ECO:0000313" key="2">
    <source>
        <dbReference type="Proteomes" id="UP000005536"/>
    </source>
</evidence>
<proteinExistence type="predicted"/>
<dbReference type="Proteomes" id="UP000005536">
    <property type="component" value="Unassembled WGS sequence"/>
</dbReference>
<dbReference type="AlphaFoldDB" id="D4DV82"/>
<protein>
    <recommendedName>
        <fullName evidence="3">TonB-dependent receptor-like beta-barrel domain-containing protein</fullName>
    </recommendedName>
</protein>
<evidence type="ECO:0000313" key="1">
    <source>
        <dbReference type="EMBL" id="EFE48259.1"/>
    </source>
</evidence>
<dbReference type="STRING" id="546263.NELON_00735"/>
<reference evidence="1 2" key="1">
    <citation type="submission" date="2010-02" db="EMBL/GenBank/DDBJ databases">
        <authorList>
            <person name="Weinstock G."/>
            <person name="Sodergren E."/>
            <person name="Clifton S."/>
            <person name="Fulton L."/>
            <person name="Fulton B."/>
            <person name="Courtney L."/>
            <person name="Fronick C."/>
            <person name="Harrison M."/>
            <person name="Strong C."/>
            <person name="Farmer C."/>
            <person name="Delahaunty K."/>
            <person name="Markovic C."/>
            <person name="Hall O."/>
            <person name="Minx P."/>
            <person name="Tomlinson C."/>
            <person name="Mitreva M."/>
            <person name="Nelson J."/>
            <person name="Hou S."/>
            <person name="Wollam A."/>
            <person name="Pepin K.H."/>
            <person name="Johnson M."/>
            <person name="Bhonagiri V."/>
            <person name="Zhang X."/>
            <person name="Suruliraj S."/>
            <person name="Warren W."/>
            <person name="Chinwalla A."/>
            <person name="Mardis E.R."/>
            <person name="Wilson R.K."/>
        </authorList>
    </citation>
    <scope>NUCLEOTIDE SEQUENCE [LARGE SCALE GENOMIC DNA]</scope>
    <source>
        <strain evidence="1 2">ATCC 29315</strain>
    </source>
</reference>
<comment type="caution">
    <text evidence="1">The sequence shown here is derived from an EMBL/GenBank/DDBJ whole genome shotgun (WGS) entry which is preliminary data.</text>
</comment>
<gene>
    <name evidence="1" type="ORF">NEIELOOT_02998</name>
</gene>
<dbReference type="EMBL" id="ADBF01000257">
    <property type="protein sequence ID" value="EFE48259.1"/>
    <property type="molecule type" value="Genomic_DNA"/>
</dbReference>
<organism evidence="1 2">
    <name type="scientific">Neisseria elongata subsp. glycolytica ATCC 29315</name>
    <dbReference type="NCBI Taxonomy" id="546263"/>
    <lineage>
        <taxon>Bacteria</taxon>
        <taxon>Pseudomonadati</taxon>
        <taxon>Pseudomonadota</taxon>
        <taxon>Betaproteobacteria</taxon>
        <taxon>Neisseriales</taxon>
        <taxon>Neisseriaceae</taxon>
        <taxon>Neisseria</taxon>
    </lineage>
</organism>
<dbReference type="GO" id="GO:1990351">
    <property type="term" value="C:transporter complex"/>
    <property type="evidence" value="ECO:0007669"/>
    <property type="project" value="TreeGrafter"/>
</dbReference>
<name>D4DV82_NEIEG</name>